<gene>
    <name evidence="1" type="ORF">BFJ65_g8345</name>
</gene>
<sequence>MLFTVLSKGSFSFSFTCAIDCSCPSCSRVKAALFHLRTLGSKGSL</sequence>
<accession>A0A3L6NJR9</accession>
<protein>
    <submittedName>
        <fullName evidence="1">Uncharacterized protein</fullName>
    </submittedName>
</protein>
<organism evidence="1 2">
    <name type="scientific">Fusarium oxysporum f. sp. cepae</name>
    <dbReference type="NCBI Taxonomy" id="396571"/>
    <lineage>
        <taxon>Eukaryota</taxon>
        <taxon>Fungi</taxon>
        <taxon>Dikarya</taxon>
        <taxon>Ascomycota</taxon>
        <taxon>Pezizomycotina</taxon>
        <taxon>Sordariomycetes</taxon>
        <taxon>Hypocreomycetidae</taxon>
        <taxon>Hypocreales</taxon>
        <taxon>Nectriaceae</taxon>
        <taxon>Fusarium</taxon>
        <taxon>Fusarium oxysporum species complex</taxon>
    </lineage>
</organism>
<evidence type="ECO:0000313" key="1">
    <source>
        <dbReference type="EMBL" id="RKK18026.1"/>
    </source>
</evidence>
<comment type="caution">
    <text evidence="1">The sequence shown here is derived from an EMBL/GenBank/DDBJ whole genome shotgun (WGS) entry which is preliminary data.</text>
</comment>
<name>A0A3L6NJR9_FUSOX</name>
<dbReference type="AlphaFoldDB" id="A0A3L6NJR9"/>
<dbReference type="Proteomes" id="UP000270866">
    <property type="component" value="Unassembled WGS sequence"/>
</dbReference>
<reference evidence="1 2" key="1">
    <citation type="journal article" date="2018" name="Sci. Rep.">
        <title>Characterisation of pathogen-specific regions and novel effector candidates in Fusarium oxysporum f. sp. cepae.</title>
        <authorList>
            <person name="Armitage A.D."/>
            <person name="Taylor A."/>
            <person name="Sobczyk M.K."/>
            <person name="Baxter L."/>
            <person name="Greenfield B.P."/>
            <person name="Bates H.J."/>
            <person name="Wilson F."/>
            <person name="Jackson A.C."/>
            <person name="Ott S."/>
            <person name="Harrison R.J."/>
            <person name="Clarkson J.P."/>
        </authorList>
    </citation>
    <scope>NUCLEOTIDE SEQUENCE [LARGE SCALE GENOMIC DNA]</scope>
    <source>
        <strain evidence="1 2">FoC_Fus2</strain>
    </source>
</reference>
<evidence type="ECO:0000313" key="2">
    <source>
        <dbReference type="Proteomes" id="UP000270866"/>
    </source>
</evidence>
<proteinExistence type="predicted"/>
<dbReference type="EMBL" id="MRCU01000005">
    <property type="protein sequence ID" value="RKK18026.1"/>
    <property type="molecule type" value="Genomic_DNA"/>
</dbReference>